<evidence type="ECO:0000256" key="3">
    <source>
        <dbReference type="PROSITE-ProRule" id="PRU01191"/>
    </source>
</evidence>
<dbReference type="PROSITE" id="PS50985">
    <property type="entry name" value="GRAS"/>
    <property type="match status" value="1"/>
</dbReference>
<keyword evidence="5" id="KW-1185">Reference proteome</keyword>
<comment type="caution">
    <text evidence="3">Lacks conserved residue(s) required for the propagation of feature annotation.</text>
</comment>
<reference evidence="4 5" key="1">
    <citation type="submission" date="2022-03" db="EMBL/GenBank/DDBJ databases">
        <authorList>
            <person name="Macdonald S."/>
            <person name="Ahmed S."/>
            <person name="Newling K."/>
        </authorList>
    </citation>
    <scope>NUCLEOTIDE SEQUENCE [LARGE SCALE GENOMIC DNA]</scope>
</reference>
<organism evidence="4 5">
    <name type="scientific">Eruca vesicaria subsp. sativa</name>
    <name type="common">Garden rocket</name>
    <name type="synonym">Eruca sativa</name>
    <dbReference type="NCBI Taxonomy" id="29727"/>
    <lineage>
        <taxon>Eukaryota</taxon>
        <taxon>Viridiplantae</taxon>
        <taxon>Streptophyta</taxon>
        <taxon>Embryophyta</taxon>
        <taxon>Tracheophyta</taxon>
        <taxon>Spermatophyta</taxon>
        <taxon>Magnoliopsida</taxon>
        <taxon>eudicotyledons</taxon>
        <taxon>Gunneridae</taxon>
        <taxon>Pentapetalae</taxon>
        <taxon>rosids</taxon>
        <taxon>malvids</taxon>
        <taxon>Brassicales</taxon>
        <taxon>Brassicaceae</taxon>
        <taxon>Brassiceae</taxon>
        <taxon>Eruca</taxon>
    </lineage>
</organism>
<sequence>MDPILQAPADGFKFDNSSGYCCEPRNSLDSGTSRFTCFYESKNSSPTESTESQNPSLTESTNCSEYHFFLKYINDMLVEEDFEGQSCMLENSLALLAAEASFFEVLQEGQTPPSMTSLLQPTSDFTALPDISEESTRATAYEMMRKKMFLKVEGNQSSLQFQRFSGYAESPDAMRSSSSCFDHKRAAEKLEDIRAHSYSHGDATQRLGYHFAEALEAHITGIMKTPLSATFSETSMFDILTAYKEHPGGPPTLRVTGIELPQLGFRPSERLEETGRRLKRFCDKFNVPFEYNFIAKN</sequence>
<comment type="caution">
    <text evidence="4">The sequence shown here is derived from an EMBL/GenBank/DDBJ whole genome shotgun (WGS) entry which is preliminary data.</text>
</comment>
<proteinExistence type="inferred from homology"/>
<accession>A0ABC8KC54</accession>
<dbReference type="AlphaFoldDB" id="A0ABC8KC54"/>
<evidence type="ECO:0000256" key="1">
    <source>
        <dbReference type="ARBA" id="ARBA00023015"/>
    </source>
</evidence>
<name>A0ABC8KC54_ERUVS</name>
<dbReference type="Proteomes" id="UP001642260">
    <property type="component" value="Unassembled WGS sequence"/>
</dbReference>
<dbReference type="Pfam" id="PF03514">
    <property type="entry name" value="GRAS"/>
    <property type="match status" value="1"/>
</dbReference>
<protein>
    <submittedName>
        <fullName evidence="4">Uncharacterized protein</fullName>
    </submittedName>
</protein>
<dbReference type="InterPro" id="IPR005202">
    <property type="entry name" value="TF_GRAS"/>
</dbReference>
<evidence type="ECO:0000313" key="4">
    <source>
        <dbReference type="EMBL" id="CAH8356547.1"/>
    </source>
</evidence>
<evidence type="ECO:0000256" key="2">
    <source>
        <dbReference type="ARBA" id="ARBA00023163"/>
    </source>
</evidence>
<dbReference type="EMBL" id="CAKOAT010218487">
    <property type="protein sequence ID" value="CAH8356547.1"/>
    <property type="molecule type" value="Genomic_DNA"/>
</dbReference>
<keyword evidence="1" id="KW-0805">Transcription regulation</keyword>
<comment type="similarity">
    <text evidence="3">Belongs to the GRAS family.</text>
</comment>
<gene>
    <name evidence="4" type="ORF">ERUC_LOCUS22302</name>
</gene>
<keyword evidence="2" id="KW-0804">Transcription</keyword>
<evidence type="ECO:0000313" key="5">
    <source>
        <dbReference type="Proteomes" id="UP001642260"/>
    </source>
</evidence>
<dbReference type="PANTHER" id="PTHR31636">
    <property type="entry name" value="OSJNBA0084A10.13 PROTEIN-RELATED"/>
    <property type="match status" value="1"/>
</dbReference>